<sequence>MSPKFTKMTEFRDSSSDDDTRYASMEDIAEKALLEQAESSFLHKLPSHRVWKSTGTIFQAITLTSLFLSLLLNVFAWSNLAGFAHESLHSSGRQVNPSWVPRSPLERDIGVHYHEQFINGSFEKKTIYREKASKEVDDAWLALGTDAGSIVIPVDDAPLWGIERGQVQRVEEQGGGYMANLFVFHDLHCLNFIRQTSRWSWDHYRALAGTEESRGTAFEDYEGEEVLEVHFSHCLDMLRQEIMCNANTRIYTQWWTATHKGPRQDFSFTDQCKDFDAILGWFNEHAVDMNNTYVRKRPESVIIPDTP</sequence>
<dbReference type="InterPro" id="IPR021765">
    <property type="entry name" value="UstYa-like"/>
</dbReference>
<comment type="subcellular location">
    <subcellularLocation>
        <location evidence="1">Membrane</location>
        <topology evidence="1">Single-pass membrane protein</topology>
    </subcellularLocation>
</comment>
<reference evidence="9 10" key="1">
    <citation type="journal article" date="2018" name="Mycol. Prog.">
        <title>Coniella lustricola, a new species from submerged detritus.</title>
        <authorList>
            <person name="Raudabaugh D.B."/>
            <person name="Iturriaga T."/>
            <person name="Carver A."/>
            <person name="Mondo S."/>
            <person name="Pangilinan J."/>
            <person name="Lipzen A."/>
            <person name="He G."/>
            <person name="Amirebrahimi M."/>
            <person name="Grigoriev I.V."/>
            <person name="Miller A.N."/>
        </authorList>
    </citation>
    <scope>NUCLEOTIDE SEQUENCE [LARGE SCALE GENOMIC DNA]</scope>
    <source>
        <strain evidence="9 10">B22-T-1</strain>
    </source>
</reference>
<organism evidence="9 10">
    <name type="scientific">Coniella lustricola</name>
    <dbReference type="NCBI Taxonomy" id="2025994"/>
    <lineage>
        <taxon>Eukaryota</taxon>
        <taxon>Fungi</taxon>
        <taxon>Dikarya</taxon>
        <taxon>Ascomycota</taxon>
        <taxon>Pezizomycotina</taxon>
        <taxon>Sordariomycetes</taxon>
        <taxon>Sordariomycetidae</taxon>
        <taxon>Diaporthales</taxon>
        <taxon>Schizoparmaceae</taxon>
        <taxon>Coniella</taxon>
    </lineage>
</organism>
<dbReference type="STRING" id="2025994.A0A2T2ZZR7"/>
<keyword evidence="4" id="KW-0560">Oxidoreductase</keyword>
<dbReference type="EMBL" id="KZ678536">
    <property type="protein sequence ID" value="PSR80243.1"/>
    <property type="molecule type" value="Genomic_DNA"/>
</dbReference>
<evidence type="ECO:0000256" key="7">
    <source>
        <dbReference type="ARBA" id="ARBA00023180"/>
    </source>
</evidence>
<evidence type="ECO:0000256" key="6">
    <source>
        <dbReference type="ARBA" id="ARBA00023136"/>
    </source>
</evidence>
<dbReference type="PANTHER" id="PTHR33365">
    <property type="entry name" value="YALI0B05434P"/>
    <property type="match status" value="1"/>
</dbReference>
<evidence type="ECO:0008006" key="11">
    <source>
        <dbReference type="Google" id="ProtNLM"/>
    </source>
</evidence>
<keyword evidence="3" id="KW-1133">Transmembrane helix</keyword>
<evidence type="ECO:0000256" key="2">
    <source>
        <dbReference type="ARBA" id="ARBA00022692"/>
    </source>
</evidence>
<name>A0A2T2ZZR7_9PEZI</name>
<protein>
    <recommendedName>
        <fullName evidence="11">Tat pathway signal sequence</fullName>
    </recommendedName>
</protein>
<evidence type="ECO:0000256" key="5">
    <source>
        <dbReference type="ARBA" id="ARBA00023026"/>
    </source>
</evidence>
<dbReference type="GO" id="GO:0043386">
    <property type="term" value="P:mycotoxin biosynthetic process"/>
    <property type="evidence" value="ECO:0007669"/>
    <property type="project" value="InterPro"/>
</dbReference>
<dbReference type="PANTHER" id="PTHR33365:SF13">
    <property type="entry name" value="TAT PATHWAY SIGNAL SEQUENCE"/>
    <property type="match status" value="1"/>
</dbReference>
<proteinExistence type="inferred from homology"/>
<keyword evidence="2" id="KW-0812">Transmembrane</keyword>
<dbReference type="Proteomes" id="UP000241462">
    <property type="component" value="Unassembled WGS sequence"/>
</dbReference>
<evidence type="ECO:0000256" key="3">
    <source>
        <dbReference type="ARBA" id="ARBA00022989"/>
    </source>
</evidence>
<keyword evidence="7" id="KW-0325">Glycoprotein</keyword>
<comment type="similarity">
    <text evidence="8">Belongs to the ustYa family.</text>
</comment>
<keyword evidence="5" id="KW-0843">Virulence</keyword>
<evidence type="ECO:0000256" key="8">
    <source>
        <dbReference type="ARBA" id="ARBA00035112"/>
    </source>
</evidence>
<dbReference type="Pfam" id="PF11807">
    <property type="entry name" value="UstYa"/>
    <property type="match status" value="1"/>
</dbReference>
<evidence type="ECO:0000313" key="9">
    <source>
        <dbReference type="EMBL" id="PSR80243.1"/>
    </source>
</evidence>
<evidence type="ECO:0000256" key="4">
    <source>
        <dbReference type="ARBA" id="ARBA00023002"/>
    </source>
</evidence>
<gene>
    <name evidence="9" type="ORF">BD289DRAFT_394953</name>
</gene>
<evidence type="ECO:0000256" key="1">
    <source>
        <dbReference type="ARBA" id="ARBA00004167"/>
    </source>
</evidence>
<keyword evidence="10" id="KW-1185">Reference proteome</keyword>
<dbReference type="InParanoid" id="A0A2T2ZZR7"/>
<dbReference type="OrthoDB" id="3687641at2759"/>
<keyword evidence="6" id="KW-0472">Membrane</keyword>
<dbReference type="GO" id="GO:0016491">
    <property type="term" value="F:oxidoreductase activity"/>
    <property type="evidence" value="ECO:0007669"/>
    <property type="project" value="UniProtKB-KW"/>
</dbReference>
<dbReference type="GO" id="GO:0016020">
    <property type="term" value="C:membrane"/>
    <property type="evidence" value="ECO:0007669"/>
    <property type="project" value="UniProtKB-SubCell"/>
</dbReference>
<accession>A0A2T2ZZR7</accession>
<evidence type="ECO:0000313" key="10">
    <source>
        <dbReference type="Proteomes" id="UP000241462"/>
    </source>
</evidence>
<dbReference type="AlphaFoldDB" id="A0A2T2ZZR7"/>